<dbReference type="InterPro" id="IPR058245">
    <property type="entry name" value="NreC/VraR/RcsB-like_REC"/>
</dbReference>
<evidence type="ECO:0000256" key="4">
    <source>
        <dbReference type="ARBA" id="ARBA00023163"/>
    </source>
</evidence>
<dbReference type="SUPFAM" id="SSF46894">
    <property type="entry name" value="C-terminal effector domain of the bipartite response regulators"/>
    <property type="match status" value="1"/>
</dbReference>
<dbReference type="InterPro" id="IPR011006">
    <property type="entry name" value="CheY-like_superfamily"/>
</dbReference>
<organism evidence="8 9">
    <name type="scientific">Kouleothrix aurantiaca</name>
    <dbReference type="NCBI Taxonomy" id="186479"/>
    <lineage>
        <taxon>Bacteria</taxon>
        <taxon>Bacillati</taxon>
        <taxon>Chloroflexota</taxon>
        <taxon>Chloroflexia</taxon>
        <taxon>Chloroflexales</taxon>
        <taxon>Roseiflexineae</taxon>
        <taxon>Roseiflexaceae</taxon>
        <taxon>Kouleothrix</taxon>
    </lineage>
</organism>
<dbReference type="PANTHER" id="PTHR43214:SF24">
    <property type="entry name" value="TRANSCRIPTIONAL REGULATORY PROTEIN NARL-RELATED"/>
    <property type="match status" value="1"/>
</dbReference>
<feature type="domain" description="Response regulatory" evidence="7">
    <location>
        <begin position="5"/>
        <end position="121"/>
    </location>
</feature>
<protein>
    <submittedName>
        <fullName evidence="8">LuxR family transcriptional regulator</fullName>
    </submittedName>
</protein>
<dbReference type="Gene3D" id="3.40.50.2300">
    <property type="match status" value="1"/>
</dbReference>
<keyword evidence="9" id="KW-1185">Reference proteome</keyword>
<evidence type="ECO:0000313" key="8">
    <source>
        <dbReference type="EMBL" id="KPV49631.1"/>
    </source>
</evidence>
<keyword evidence="1 5" id="KW-0597">Phosphoprotein</keyword>
<dbReference type="EMBL" id="LJCR01001846">
    <property type="protein sequence ID" value="KPV49631.1"/>
    <property type="molecule type" value="Genomic_DNA"/>
</dbReference>
<evidence type="ECO:0000256" key="2">
    <source>
        <dbReference type="ARBA" id="ARBA00023015"/>
    </source>
</evidence>
<sequence length="187" mass="20242">MEQITILIADDHPLFRKGLRALLATLPQVRVVGEAANGADAVRLAAELHPDVVLMDLQMPGGDGLSAVRAIVAAQPETRVLVVTMFQDDDSIFAAMRTGARGYVLKDMDDDDITRAILAVGRGDAIFSPAIATRMMSFFSARPAQPIPTVPELTESERNVLRLMAKGLNNDAIAQQLAFSPKTVRNY</sequence>
<dbReference type="GO" id="GO:0006355">
    <property type="term" value="P:regulation of DNA-templated transcription"/>
    <property type="evidence" value="ECO:0007669"/>
    <property type="project" value="InterPro"/>
</dbReference>
<evidence type="ECO:0000256" key="3">
    <source>
        <dbReference type="ARBA" id="ARBA00023125"/>
    </source>
</evidence>
<dbReference type="GO" id="GO:0000160">
    <property type="term" value="P:phosphorelay signal transduction system"/>
    <property type="evidence" value="ECO:0007669"/>
    <property type="project" value="InterPro"/>
</dbReference>
<dbReference type="Proteomes" id="UP000050509">
    <property type="component" value="Unassembled WGS sequence"/>
</dbReference>
<evidence type="ECO:0000313" key="9">
    <source>
        <dbReference type="Proteomes" id="UP000050509"/>
    </source>
</evidence>
<dbReference type="InterPro" id="IPR039420">
    <property type="entry name" value="WalR-like"/>
</dbReference>
<dbReference type="PROSITE" id="PS50043">
    <property type="entry name" value="HTH_LUXR_2"/>
    <property type="match status" value="1"/>
</dbReference>
<dbReference type="PANTHER" id="PTHR43214">
    <property type="entry name" value="TWO-COMPONENT RESPONSE REGULATOR"/>
    <property type="match status" value="1"/>
</dbReference>
<keyword evidence="4" id="KW-0804">Transcription</keyword>
<name>A0A0P9H6Y2_9CHLR</name>
<evidence type="ECO:0000259" key="7">
    <source>
        <dbReference type="PROSITE" id="PS50110"/>
    </source>
</evidence>
<dbReference type="PRINTS" id="PR00038">
    <property type="entry name" value="HTHLUXR"/>
</dbReference>
<dbReference type="InterPro" id="IPR016032">
    <property type="entry name" value="Sig_transdc_resp-reg_C-effctor"/>
</dbReference>
<dbReference type="SMART" id="SM00448">
    <property type="entry name" value="REC"/>
    <property type="match status" value="1"/>
</dbReference>
<dbReference type="InterPro" id="IPR000792">
    <property type="entry name" value="Tscrpt_reg_LuxR_C"/>
</dbReference>
<evidence type="ECO:0000256" key="5">
    <source>
        <dbReference type="PROSITE-ProRule" id="PRU00169"/>
    </source>
</evidence>
<evidence type="ECO:0000259" key="6">
    <source>
        <dbReference type="PROSITE" id="PS50043"/>
    </source>
</evidence>
<proteinExistence type="predicted"/>
<dbReference type="CDD" id="cd17535">
    <property type="entry name" value="REC_NarL-like"/>
    <property type="match status" value="1"/>
</dbReference>
<comment type="caution">
    <text evidence="8">The sequence shown here is derived from an EMBL/GenBank/DDBJ whole genome shotgun (WGS) entry which is preliminary data.</text>
</comment>
<dbReference type="AlphaFoldDB" id="A0A0P9H6Y2"/>
<feature type="domain" description="HTH luxR-type" evidence="6">
    <location>
        <begin position="146"/>
        <end position="187"/>
    </location>
</feature>
<keyword evidence="3" id="KW-0238">DNA-binding</keyword>
<reference evidence="8 9" key="1">
    <citation type="submission" date="2015-09" db="EMBL/GenBank/DDBJ databases">
        <title>Draft genome sequence of Kouleothrix aurantiaca JCM 19913.</title>
        <authorList>
            <person name="Hemp J."/>
        </authorList>
    </citation>
    <scope>NUCLEOTIDE SEQUENCE [LARGE SCALE GENOMIC DNA]</scope>
    <source>
        <strain evidence="8 9">COM-B</strain>
    </source>
</reference>
<dbReference type="Pfam" id="PF00072">
    <property type="entry name" value="Response_reg"/>
    <property type="match status" value="1"/>
</dbReference>
<feature type="non-terminal residue" evidence="8">
    <location>
        <position position="187"/>
    </location>
</feature>
<keyword evidence="2" id="KW-0805">Transcription regulation</keyword>
<dbReference type="GO" id="GO:0003677">
    <property type="term" value="F:DNA binding"/>
    <property type="evidence" value="ECO:0007669"/>
    <property type="project" value="UniProtKB-KW"/>
</dbReference>
<gene>
    <name evidence="8" type="ORF">SE17_31525</name>
</gene>
<feature type="modified residue" description="4-aspartylphosphate" evidence="5">
    <location>
        <position position="56"/>
    </location>
</feature>
<accession>A0A0P9H6Y2</accession>
<dbReference type="Pfam" id="PF00196">
    <property type="entry name" value="GerE"/>
    <property type="match status" value="1"/>
</dbReference>
<dbReference type="SUPFAM" id="SSF52172">
    <property type="entry name" value="CheY-like"/>
    <property type="match status" value="1"/>
</dbReference>
<dbReference type="InterPro" id="IPR001789">
    <property type="entry name" value="Sig_transdc_resp-reg_receiver"/>
</dbReference>
<evidence type="ECO:0000256" key="1">
    <source>
        <dbReference type="ARBA" id="ARBA00022553"/>
    </source>
</evidence>
<dbReference type="PROSITE" id="PS50110">
    <property type="entry name" value="RESPONSE_REGULATORY"/>
    <property type="match status" value="1"/>
</dbReference>